<evidence type="ECO:0000313" key="2">
    <source>
        <dbReference type="Proteomes" id="UP001139494"/>
    </source>
</evidence>
<dbReference type="EMBL" id="JAHLKM010000039">
    <property type="protein sequence ID" value="MCQ4334818.1"/>
    <property type="molecule type" value="Genomic_DNA"/>
</dbReference>
<protein>
    <submittedName>
        <fullName evidence="1">Uncharacterized protein</fullName>
    </submittedName>
</protein>
<name>A0A9R1CW18_9EURY</name>
<keyword evidence="2" id="KW-1185">Reference proteome</keyword>
<reference evidence="1" key="1">
    <citation type="journal article" date="2023" name="Front. Microbiol.">
        <title>Genomic-based phylogenetic and metabolic analyses of the genus Natronomonas, and description of Natronomonas aquatica sp. nov.</title>
        <authorList>
            <person name="Garcia-Roldan A."/>
            <person name="Duran-Viseras A."/>
            <person name="de la Haba R.R."/>
            <person name="Corral P."/>
            <person name="Sanchez-Porro C."/>
            <person name="Ventosa A."/>
        </authorList>
    </citation>
    <scope>NUCLEOTIDE SEQUENCE</scope>
    <source>
        <strain evidence="1">F2-12</strain>
    </source>
</reference>
<organism evidence="1 2">
    <name type="scientific">Natronomonas aquatica</name>
    <dbReference type="NCBI Taxonomy" id="2841590"/>
    <lineage>
        <taxon>Archaea</taxon>
        <taxon>Methanobacteriati</taxon>
        <taxon>Methanobacteriota</taxon>
        <taxon>Stenosarchaea group</taxon>
        <taxon>Halobacteria</taxon>
        <taxon>Halobacteriales</taxon>
        <taxon>Natronomonadaceae</taxon>
        <taxon>Natronomonas</taxon>
    </lineage>
</organism>
<dbReference type="Proteomes" id="UP001139494">
    <property type="component" value="Unassembled WGS sequence"/>
</dbReference>
<sequence length="71" mass="8453">MIGDQLRKLRTRWRRWRLLRAYSRVFSVRTGKNVGFTPLMAAYERAERDDVLSLDDGDVVWHWPEDGDSDD</sequence>
<proteinExistence type="predicted"/>
<evidence type="ECO:0000313" key="1">
    <source>
        <dbReference type="EMBL" id="MCQ4334818.1"/>
    </source>
</evidence>
<gene>
    <name evidence="1" type="ORF">KM295_15290</name>
</gene>
<accession>A0A9R1CW18</accession>
<dbReference type="AlphaFoldDB" id="A0A9R1CW18"/>
<dbReference type="RefSeq" id="WP_256030962.1">
    <property type="nucleotide sequence ID" value="NZ_JAHLKM010000039.1"/>
</dbReference>
<comment type="caution">
    <text evidence="1">The sequence shown here is derived from an EMBL/GenBank/DDBJ whole genome shotgun (WGS) entry which is preliminary data.</text>
</comment>